<evidence type="ECO:0000313" key="1">
    <source>
        <dbReference type="EMBL" id="RAQ98036.1"/>
    </source>
</evidence>
<dbReference type="EMBL" id="MCIF01000002">
    <property type="protein sequence ID" value="RAQ98036.1"/>
    <property type="molecule type" value="Genomic_DNA"/>
</dbReference>
<reference evidence="1 2" key="1">
    <citation type="submission" date="2016-08" db="EMBL/GenBank/DDBJ databases">
        <title>Analysis of Carbohydrate Active Enzymes in Thermogemmatispora T81 Reveals Carbohydrate Degradation Ability.</title>
        <authorList>
            <person name="Tomazini A."/>
            <person name="Lal S."/>
            <person name="Stott M."/>
            <person name="Henrissat B."/>
            <person name="Polikarpov I."/>
            <person name="Sparling R."/>
            <person name="Levin D.B."/>
        </authorList>
    </citation>
    <scope>NUCLEOTIDE SEQUENCE [LARGE SCALE GENOMIC DNA]</scope>
    <source>
        <strain evidence="1 2">T81</strain>
    </source>
</reference>
<comment type="caution">
    <text evidence="1">The sequence shown here is derived from an EMBL/GenBank/DDBJ whole genome shotgun (WGS) entry which is preliminary data.</text>
</comment>
<dbReference type="AlphaFoldDB" id="A0A328VK28"/>
<evidence type="ECO:0000313" key="2">
    <source>
        <dbReference type="Proteomes" id="UP000248706"/>
    </source>
</evidence>
<proteinExistence type="predicted"/>
<protein>
    <submittedName>
        <fullName evidence="1">Uncharacterized protein</fullName>
    </submittedName>
</protein>
<sequence>MRVWSQAWSPLTTSHQQQSFAYQGEKTLLQSSAASPKSRRVAPPELGDATPAAKILERIATDLVLIAARAVA</sequence>
<name>A0A328VK28_9CHLR</name>
<organism evidence="1 2">
    <name type="scientific">Thermogemmatispora tikiterensis</name>
    <dbReference type="NCBI Taxonomy" id="1825093"/>
    <lineage>
        <taxon>Bacteria</taxon>
        <taxon>Bacillati</taxon>
        <taxon>Chloroflexota</taxon>
        <taxon>Ktedonobacteria</taxon>
        <taxon>Thermogemmatisporales</taxon>
        <taxon>Thermogemmatisporaceae</taxon>
        <taxon>Thermogemmatispora</taxon>
    </lineage>
</organism>
<accession>A0A328VK28</accession>
<keyword evidence="2" id="KW-1185">Reference proteome</keyword>
<dbReference type="Proteomes" id="UP000248706">
    <property type="component" value="Unassembled WGS sequence"/>
</dbReference>
<gene>
    <name evidence="1" type="ORF">A4R35_21025</name>
</gene>